<organism evidence="3 4">
    <name type="scientific">Obba rivulosa</name>
    <dbReference type="NCBI Taxonomy" id="1052685"/>
    <lineage>
        <taxon>Eukaryota</taxon>
        <taxon>Fungi</taxon>
        <taxon>Dikarya</taxon>
        <taxon>Basidiomycota</taxon>
        <taxon>Agaricomycotina</taxon>
        <taxon>Agaricomycetes</taxon>
        <taxon>Polyporales</taxon>
        <taxon>Gelatoporiaceae</taxon>
        <taxon>Obba</taxon>
    </lineage>
</organism>
<evidence type="ECO:0000313" key="3">
    <source>
        <dbReference type="EMBL" id="OCH95865.1"/>
    </source>
</evidence>
<dbReference type="PANTHER" id="PTHR42686:SF1">
    <property type="entry name" value="GH17980P-RELATED"/>
    <property type="match status" value="1"/>
</dbReference>
<evidence type="ECO:0000313" key="4">
    <source>
        <dbReference type="Proteomes" id="UP000250043"/>
    </source>
</evidence>
<protein>
    <submittedName>
        <fullName evidence="3">Aldo/keto reductase</fullName>
    </submittedName>
</protein>
<dbReference type="OrthoDB" id="5286008at2759"/>
<dbReference type="InterPro" id="IPR023210">
    <property type="entry name" value="NADP_OxRdtase_dom"/>
</dbReference>
<proteinExistence type="predicted"/>
<dbReference type="GO" id="GO:0045290">
    <property type="term" value="F:D-arabinose 1-dehydrogenase [NAD(P)+] activity"/>
    <property type="evidence" value="ECO:0007669"/>
    <property type="project" value="TreeGrafter"/>
</dbReference>
<dbReference type="EMBL" id="KV722333">
    <property type="protein sequence ID" value="OCH95865.1"/>
    <property type="molecule type" value="Genomic_DNA"/>
</dbReference>
<dbReference type="SUPFAM" id="SSF51430">
    <property type="entry name" value="NAD(P)-linked oxidoreductase"/>
    <property type="match status" value="1"/>
</dbReference>
<gene>
    <name evidence="3" type="ORF">OBBRIDRAFT_744370</name>
</gene>
<dbReference type="Proteomes" id="UP000250043">
    <property type="component" value="Unassembled WGS sequence"/>
</dbReference>
<dbReference type="Pfam" id="PF00248">
    <property type="entry name" value="Aldo_ket_red"/>
    <property type="match status" value="1"/>
</dbReference>
<sequence>MVVRLDSVQPVFPLPPLDEIPDGEEDAPQPGLTPAEIGSLPEVVFGAASFSHQYNSEDHIASYAPLRTVRLALRCGIRAFDTSAYYGPSEIVLGTALKTLELDFPRSSYKLVRKHMTKCGRYGSKQADFDYSPLTIRASVERSLSRFTTTHLDTVYLHDVEFVCTRVGPNVPGDPMLALTEKAAEYGLAEGQEGKIWGEGDQKILDAVAELRRMKIEGLIMSVGITGYPLPTLLRVALLVLHNPPYQPLDVLLSYSHLTLQNSAFAAFLPHFRDRARIPQLLTASPLNMGLLTPNPPPWHPAPPELKEAAKSANDICKDAGWEGGLPNVAVGYGYEAAAALNVPVVVGMSNLREVHENIRVWREIKEGKQNEKRKEVESKVAERFADFKGWSWASP</sequence>
<dbReference type="PANTHER" id="PTHR42686">
    <property type="entry name" value="GH17980P-RELATED"/>
    <property type="match status" value="1"/>
</dbReference>
<dbReference type="GO" id="GO:0005829">
    <property type="term" value="C:cytosol"/>
    <property type="evidence" value="ECO:0007669"/>
    <property type="project" value="TreeGrafter"/>
</dbReference>
<keyword evidence="4" id="KW-1185">Reference proteome</keyword>
<accession>A0A8E2DU63</accession>
<evidence type="ECO:0000259" key="2">
    <source>
        <dbReference type="Pfam" id="PF00248"/>
    </source>
</evidence>
<reference evidence="3 4" key="1">
    <citation type="submission" date="2016-07" db="EMBL/GenBank/DDBJ databases">
        <title>Draft genome of the white-rot fungus Obba rivulosa 3A-2.</title>
        <authorList>
            <consortium name="DOE Joint Genome Institute"/>
            <person name="Miettinen O."/>
            <person name="Riley R."/>
            <person name="Acob R."/>
            <person name="Barry K."/>
            <person name="Cullen D."/>
            <person name="De Vries R."/>
            <person name="Hainaut M."/>
            <person name="Hatakka A."/>
            <person name="Henrissat B."/>
            <person name="Hilden K."/>
            <person name="Kuo R."/>
            <person name="Labutti K."/>
            <person name="Lipzen A."/>
            <person name="Makela M.R."/>
            <person name="Sandor L."/>
            <person name="Spatafora J.W."/>
            <person name="Grigoriev I.V."/>
            <person name="Hibbett D.S."/>
        </authorList>
    </citation>
    <scope>NUCLEOTIDE SEQUENCE [LARGE SCALE GENOMIC DNA]</scope>
    <source>
        <strain evidence="3 4">3A-2</strain>
    </source>
</reference>
<dbReference type="Gene3D" id="3.20.20.100">
    <property type="entry name" value="NADP-dependent oxidoreductase domain"/>
    <property type="match status" value="1"/>
</dbReference>
<name>A0A8E2DU63_9APHY</name>
<dbReference type="GO" id="GO:0070485">
    <property type="term" value="P:dehydro-D-arabinono-1,4-lactone biosynthetic process"/>
    <property type="evidence" value="ECO:0007669"/>
    <property type="project" value="TreeGrafter"/>
</dbReference>
<feature type="region of interest" description="Disordered" evidence="1">
    <location>
        <begin position="14"/>
        <end position="33"/>
    </location>
</feature>
<evidence type="ECO:0000256" key="1">
    <source>
        <dbReference type="SAM" id="MobiDB-lite"/>
    </source>
</evidence>
<dbReference type="InterPro" id="IPR036812">
    <property type="entry name" value="NAD(P)_OxRdtase_dom_sf"/>
</dbReference>
<dbReference type="AlphaFoldDB" id="A0A8E2DU63"/>
<dbReference type="InterPro" id="IPR020471">
    <property type="entry name" value="AKR"/>
</dbReference>
<feature type="domain" description="NADP-dependent oxidoreductase" evidence="2">
    <location>
        <begin position="43"/>
        <end position="363"/>
    </location>
</feature>